<sequence length="254" mass="28475">PPDAPSSPSLIILATWADAASKHIAKYISYYHTTYPSARILLLRSDLLELLNNMLLRSDTSAYASVSPAVNIIKDTVTVKPDAGILLHLFSNGGALKTCLLASAYRTRFQDPLPVDATVLDSSPGSGEFWATADAMLLSLPQSLVIYYPLVALVYLLLSLLSFLGWARNRENPVVLMRKQLFHDTMFPRWKPRLYCYSVADPMVEWIDVELHAAEGKLKKWGSRLEKFERSGHANHIGPEGDKERYWGAVKDIW</sequence>
<evidence type="ECO:0000256" key="5">
    <source>
        <dbReference type="ARBA" id="ARBA00023242"/>
    </source>
</evidence>
<protein>
    <recommendedName>
        <fullName evidence="10">DUF829-domain-containing protein</fullName>
    </recommendedName>
</protein>
<dbReference type="EMBL" id="MU006098">
    <property type="protein sequence ID" value="KAF2837910.1"/>
    <property type="molecule type" value="Genomic_DNA"/>
</dbReference>
<evidence type="ECO:0000256" key="2">
    <source>
        <dbReference type="ARBA" id="ARBA00022692"/>
    </source>
</evidence>
<comment type="subcellular location">
    <subcellularLocation>
        <location evidence="6">Endomembrane system</location>
        <topology evidence="6">Single-pass membrane protein</topology>
    </subcellularLocation>
    <subcellularLocation>
        <location evidence="1">Nucleus membrane</location>
    </subcellularLocation>
</comment>
<dbReference type="OrthoDB" id="77878at2759"/>
<name>A0A9P4S8B2_9PEZI</name>
<accession>A0A9P4S8B2</accession>
<organism evidence="8 9">
    <name type="scientific">Patellaria atrata CBS 101060</name>
    <dbReference type="NCBI Taxonomy" id="1346257"/>
    <lineage>
        <taxon>Eukaryota</taxon>
        <taxon>Fungi</taxon>
        <taxon>Dikarya</taxon>
        <taxon>Ascomycota</taxon>
        <taxon>Pezizomycotina</taxon>
        <taxon>Dothideomycetes</taxon>
        <taxon>Dothideomycetes incertae sedis</taxon>
        <taxon>Patellariales</taxon>
        <taxon>Patellariaceae</taxon>
        <taxon>Patellaria</taxon>
    </lineage>
</organism>
<feature type="non-terminal residue" evidence="8">
    <location>
        <position position="254"/>
    </location>
</feature>
<evidence type="ECO:0000256" key="3">
    <source>
        <dbReference type="ARBA" id="ARBA00022989"/>
    </source>
</evidence>
<keyword evidence="4 7" id="KW-0472">Membrane</keyword>
<gene>
    <name evidence="8" type="ORF">M501DRAFT_914936</name>
</gene>
<dbReference type="PANTHER" id="PTHR12265">
    <property type="entry name" value="TRANSMEMBRANE PROTEIN 53"/>
    <property type="match status" value="1"/>
</dbReference>
<evidence type="ECO:0000313" key="8">
    <source>
        <dbReference type="EMBL" id="KAF2837910.1"/>
    </source>
</evidence>
<evidence type="ECO:0000256" key="1">
    <source>
        <dbReference type="ARBA" id="ARBA00004126"/>
    </source>
</evidence>
<evidence type="ECO:0000256" key="7">
    <source>
        <dbReference type="SAM" id="Phobius"/>
    </source>
</evidence>
<dbReference type="InterPro" id="IPR008547">
    <property type="entry name" value="DUF829_TMEM53"/>
</dbReference>
<keyword evidence="3 7" id="KW-1133">Transmembrane helix</keyword>
<feature type="non-terminal residue" evidence="8">
    <location>
        <position position="1"/>
    </location>
</feature>
<evidence type="ECO:0000256" key="4">
    <source>
        <dbReference type="ARBA" id="ARBA00023136"/>
    </source>
</evidence>
<feature type="transmembrane region" description="Helical" evidence="7">
    <location>
        <begin position="146"/>
        <end position="167"/>
    </location>
</feature>
<proteinExistence type="predicted"/>
<keyword evidence="9" id="KW-1185">Reference proteome</keyword>
<evidence type="ECO:0000256" key="6">
    <source>
        <dbReference type="ARBA" id="ARBA00037847"/>
    </source>
</evidence>
<reference evidence="8" key="1">
    <citation type="journal article" date="2020" name="Stud. Mycol.">
        <title>101 Dothideomycetes genomes: a test case for predicting lifestyles and emergence of pathogens.</title>
        <authorList>
            <person name="Haridas S."/>
            <person name="Albert R."/>
            <person name="Binder M."/>
            <person name="Bloem J."/>
            <person name="Labutti K."/>
            <person name="Salamov A."/>
            <person name="Andreopoulos B."/>
            <person name="Baker S."/>
            <person name="Barry K."/>
            <person name="Bills G."/>
            <person name="Bluhm B."/>
            <person name="Cannon C."/>
            <person name="Castanera R."/>
            <person name="Culley D."/>
            <person name="Daum C."/>
            <person name="Ezra D."/>
            <person name="Gonzalez J."/>
            <person name="Henrissat B."/>
            <person name="Kuo A."/>
            <person name="Liang C."/>
            <person name="Lipzen A."/>
            <person name="Lutzoni F."/>
            <person name="Magnuson J."/>
            <person name="Mondo S."/>
            <person name="Nolan M."/>
            <person name="Ohm R."/>
            <person name="Pangilinan J."/>
            <person name="Park H.-J."/>
            <person name="Ramirez L."/>
            <person name="Alfaro M."/>
            <person name="Sun H."/>
            <person name="Tritt A."/>
            <person name="Yoshinaga Y."/>
            <person name="Zwiers L.-H."/>
            <person name="Turgeon B."/>
            <person name="Goodwin S."/>
            <person name="Spatafora J."/>
            <person name="Crous P."/>
            <person name="Grigoriev I."/>
        </authorList>
    </citation>
    <scope>NUCLEOTIDE SEQUENCE</scope>
    <source>
        <strain evidence="8">CBS 101060</strain>
    </source>
</reference>
<dbReference type="Pfam" id="PF05705">
    <property type="entry name" value="DUF829"/>
    <property type="match status" value="1"/>
</dbReference>
<comment type="caution">
    <text evidence="8">The sequence shown here is derived from an EMBL/GenBank/DDBJ whole genome shotgun (WGS) entry which is preliminary data.</text>
</comment>
<keyword evidence="2 7" id="KW-0812">Transmembrane</keyword>
<dbReference type="AlphaFoldDB" id="A0A9P4S8B2"/>
<dbReference type="PANTHER" id="PTHR12265:SF30">
    <property type="entry name" value="TRANSMEMBRANE PROTEIN 53"/>
    <property type="match status" value="1"/>
</dbReference>
<dbReference type="Proteomes" id="UP000799429">
    <property type="component" value="Unassembled WGS sequence"/>
</dbReference>
<evidence type="ECO:0008006" key="10">
    <source>
        <dbReference type="Google" id="ProtNLM"/>
    </source>
</evidence>
<keyword evidence="5" id="KW-0539">Nucleus</keyword>
<evidence type="ECO:0000313" key="9">
    <source>
        <dbReference type="Proteomes" id="UP000799429"/>
    </source>
</evidence>
<dbReference type="GO" id="GO:0031965">
    <property type="term" value="C:nuclear membrane"/>
    <property type="evidence" value="ECO:0007669"/>
    <property type="project" value="UniProtKB-SubCell"/>
</dbReference>